<comment type="caution">
    <text evidence="10">The sequence shown here is derived from an EMBL/GenBank/DDBJ whole genome shotgun (WGS) entry which is preliminary data.</text>
</comment>
<proteinExistence type="inferred from homology"/>
<dbReference type="NCBIfam" id="TIGR00017">
    <property type="entry name" value="cmk"/>
    <property type="match status" value="1"/>
</dbReference>
<evidence type="ECO:0000256" key="6">
    <source>
        <dbReference type="ARBA" id="ARBA00047615"/>
    </source>
</evidence>
<dbReference type="Pfam" id="PF02224">
    <property type="entry name" value="Cytidylate_kin"/>
    <property type="match status" value="1"/>
</dbReference>
<feature type="domain" description="Cytidylate kinase" evidence="9">
    <location>
        <begin position="7"/>
        <end position="220"/>
    </location>
</feature>
<keyword evidence="11" id="KW-1185">Reference proteome</keyword>
<sequence>MTKNRSIAIDGPAGAGKSTIAKEIAAKLDMIYVDTGAMYRAMAIYFLSLGLDGKDEAGICAACGGADVSVIYENGAQQLIVNGENVTPRLREEVVGQMASNCAVYGPVRSKLVELQRELADRTPVIMDGRDIGSVVLPNAGLKVYLTASVEERARRRYKELIEKGETCDIIEVEKTIADRDYQDMHRENSPLCQAEDAVLVDSSNMTAAQVVDTILDLYRKAVAE</sequence>
<comment type="catalytic activity">
    <reaction evidence="6 8">
        <text>dCMP + ATP = dCDP + ADP</text>
        <dbReference type="Rhea" id="RHEA:25094"/>
        <dbReference type="ChEBI" id="CHEBI:30616"/>
        <dbReference type="ChEBI" id="CHEBI:57566"/>
        <dbReference type="ChEBI" id="CHEBI:58593"/>
        <dbReference type="ChEBI" id="CHEBI:456216"/>
        <dbReference type="EC" id="2.7.4.25"/>
    </reaction>
</comment>
<dbReference type="PANTHER" id="PTHR21299:SF2">
    <property type="entry name" value="CYTIDYLATE KINASE"/>
    <property type="match status" value="1"/>
</dbReference>
<keyword evidence="2 8" id="KW-0808">Transferase</keyword>
<dbReference type="InterPro" id="IPR003136">
    <property type="entry name" value="Cytidylate_kin"/>
</dbReference>
<dbReference type="InterPro" id="IPR027417">
    <property type="entry name" value="P-loop_NTPase"/>
</dbReference>
<keyword evidence="8" id="KW-0963">Cytoplasm</keyword>
<keyword evidence="5 8" id="KW-0067">ATP-binding</keyword>
<reference evidence="10" key="1">
    <citation type="submission" date="2021-10" db="EMBL/GenBank/DDBJ databases">
        <title>Anaerobic single-cell dispensing facilitates the cultivation of human gut bacteria.</title>
        <authorList>
            <person name="Afrizal A."/>
        </authorList>
    </citation>
    <scope>NUCLEOTIDE SEQUENCE</scope>
    <source>
        <strain evidence="10">CLA-AA-H215</strain>
    </source>
</reference>
<evidence type="ECO:0000256" key="4">
    <source>
        <dbReference type="ARBA" id="ARBA00022777"/>
    </source>
</evidence>
<dbReference type="CDD" id="cd02020">
    <property type="entry name" value="CMPK"/>
    <property type="match status" value="1"/>
</dbReference>
<keyword evidence="3 8" id="KW-0547">Nucleotide-binding</keyword>
<dbReference type="GO" id="GO:0015949">
    <property type="term" value="P:nucleobase-containing small molecule interconversion"/>
    <property type="evidence" value="ECO:0007669"/>
    <property type="project" value="TreeGrafter"/>
</dbReference>
<dbReference type="Proteomes" id="UP001198182">
    <property type="component" value="Unassembled WGS sequence"/>
</dbReference>
<dbReference type="Gene3D" id="3.40.50.300">
    <property type="entry name" value="P-loop containing nucleotide triphosphate hydrolases"/>
    <property type="match status" value="1"/>
</dbReference>
<evidence type="ECO:0000313" key="11">
    <source>
        <dbReference type="Proteomes" id="UP001198182"/>
    </source>
</evidence>
<dbReference type="EMBL" id="JAJEQR010000026">
    <property type="protein sequence ID" value="MCC2231315.1"/>
    <property type="molecule type" value="Genomic_DNA"/>
</dbReference>
<dbReference type="InterPro" id="IPR011994">
    <property type="entry name" value="Cytidylate_kinase_dom"/>
</dbReference>
<dbReference type="HAMAP" id="MF_00238">
    <property type="entry name" value="Cytidyl_kinase_type1"/>
    <property type="match status" value="1"/>
</dbReference>
<evidence type="ECO:0000256" key="7">
    <source>
        <dbReference type="ARBA" id="ARBA00048478"/>
    </source>
</evidence>
<dbReference type="SUPFAM" id="SSF52540">
    <property type="entry name" value="P-loop containing nucleoside triphosphate hydrolases"/>
    <property type="match status" value="1"/>
</dbReference>
<dbReference type="RefSeq" id="WP_308453835.1">
    <property type="nucleotide sequence ID" value="NZ_JAJEQR010000026.1"/>
</dbReference>
<name>A0AAE3EB91_9FIRM</name>
<evidence type="ECO:0000256" key="3">
    <source>
        <dbReference type="ARBA" id="ARBA00022741"/>
    </source>
</evidence>
<feature type="binding site" evidence="8">
    <location>
        <begin position="11"/>
        <end position="19"/>
    </location>
    <ligand>
        <name>ATP</name>
        <dbReference type="ChEBI" id="CHEBI:30616"/>
    </ligand>
</feature>
<evidence type="ECO:0000256" key="2">
    <source>
        <dbReference type="ARBA" id="ARBA00022679"/>
    </source>
</evidence>
<organism evidence="10 11">
    <name type="scientific">Hominifimenecus microfluidus</name>
    <dbReference type="NCBI Taxonomy" id="2885348"/>
    <lineage>
        <taxon>Bacteria</taxon>
        <taxon>Bacillati</taxon>
        <taxon>Bacillota</taxon>
        <taxon>Clostridia</taxon>
        <taxon>Lachnospirales</taxon>
        <taxon>Lachnospiraceae</taxon>
        <taxon>Hominifimenecus</taxon>
    </lineage>
</organism>
<evidence type="ECO:0000256" key="1">
    <source>
        <dbReference type="ARBA" id="ARBA00009427"/>
    </source>
</evidence>
<evidence type="ECO:0000259" key="9">
    <source>
        <dbReference type="Pfam" id="PF02224"/>
    </source>
</evidence>
<comment type="catalytic activity">
    <reaction evidence="7 8">
        <text>CMP + ATP = CDP + ADP</text>
        <dbReference type="Rhea" id="RHEA:11600"/>
        <dbReference type="ChEBI" id="CHEBI:30616"/>
        <dbReference type="ChEBI" id="CHEBI:58069"/>
        <dbReference type="ChEBI" id="CHEBI:60377"/>
        <dbReference type="ChEBI" id="CHEBI:456216"/>
        <dbReference type="EC" id="2.7.4.25"/>
    </reaction>
</comment>
<dbReference type="GO" id="GO:0036431">
    <property type="term" value="F:dCMP kinase activity"/>
    <property type="evidence" value="ECO:0007669"/>
    <property type="project" value="InterPro"/>
</dbReference>
<dbReference type="EC" id="2.7.4.25" evidence="8"/>
<dbReference type="GO" id="GO:0005829">
    <property type="term" value="C:cytosol"/>
    <property type="evidence" value="ECO:0007669"/>
    <property type="project" value="TreeGrafter"/>
</dbReference>
<keyword evidence="4 8" id="KW-0418">Kinase</keyword>
<evidence type="ECO:0000256" key="5">
    <source>
        <dbReference type="ARBA" id="ARBA00022840"/>
    </source>
</evidence>
<dbReference type="GO" id="GO:0005524">
    <property type="term" value="F:ATP binding"/>
    <property type="evidence" value="ECO:0007669"/>
    <property type="project" value="UniProtKB-UniRule"/>
</dbReference>
<evidence type="ECO:0000256" key="8">
    <source>
        <dbReference type="HAMAP-Rule" id="MF_00238"/>
    </source>
</evidence>
<comment type="subcellular location">
    <subcellularLocation>
        <location evidence="8">Cytoplasm</location>
    </subcellularLocation>
</comment>
<accession>A0AAE3EB91</accession>
<protein>
    <recommendedName>
        <fullName evidence="8">Cytidylate kinase</fullName>
        <shortName evidence="8">CK</shortName>
        <ecNumber evidence="8">2.7.4.25</ecNumber>
    </recommendedName>
    <alternativeName>
        <fullName evidence="8">Cytidine monophosphate kinase</fullName>
        <shortName evidence="8">CMP kinase</shortName>
    </alternativeName>
</protein>
<gene>
    <name evidence="8 10" type="primary">cmk</name>
    <name evidence="10" type="ORF">LKD81_09960</name>
</gene>
<dbReference type="GO" id="GO:0006220">
    <property type="term" value="P:pyrimidine nucleotide metabolic process"/>
    <property type="evidence" value="ECO:0007669"/>
    <property type="project" value="UniProtKB-UniRule"/>
</dbReference>
<comment type="similarity">
    <text evidence="1 8">Belongs to the cytidylate kinase family. Type 1 subfamily.</text>
</comment>
<dbReference type="AlphaFoldDB" id="A0AAE3EB91"/>
<evidence type="ECO:0000313" key="10">
    <source>
        <dbReference type="EMBL" id="MCC2231315.1"/>
    </source>
</evidence>
<dbReference type="PANTHER" id="PTHR21299">
    <property type="entry name" value="CYTIDYLATE KINASE/PANTOATE-BETA-ALANINE LIGASE"/>
    <property type="match status" value="1"/>
</dbReference>